<dbReference type="OrthoDB" id="3063824at2759"/>
<dbReference type="EMBL" id="KL142417">
    <property type="protein sequence ID" value="KDR67085.1"/>
    <property type="molecule type" value="Genomic_DNA"/>
</dbReference>
<sequence>MNQPGKDTSIGQDLRRLYDNTVPSGKILISVAGEAQVGHHLVVPIPKSYEAAMTIALRIVAGNSHTTGIDLSDDFSLKYRMKKPDGSFVWASIIPEFWNEVVKDGDHLRLASTTWEILGGGSPIFGTIFGSSVLSEYVGSKKIVVLLPETYQHTQIMCMAKFDMLDKNVKKVQLFIRIPSNPDSEGWTTIDRDIGEGWSALLTEIKNQYAKVEIWAKCF</sequence>
<name>A0A067S886_GALM3</name>
<gene>
    <name evidence="1" type="ORF">GALMADRAFT_258495</name>
</gene>
<proteinExistence type="predicted"/>
<evidence type="ECO:0000313" key="2">
    <source>
        <dbReference type="Proteomes" id="UP000027222"/>
    </source>
</evidence>
<dbReference type="HOGENOM" id="CLU_1320980_0_0_1"/>
<organism evidence="1 2">
    <name type="scientific">Galerina marginata (strain CBS 339.88)</name>
    <dbReference type="NCBI Taxonomy" id="685588"/>
    <lineage>
        <taxon>Eukaryota</taxon>
        <taxon>Fungi</taxon>
        <taxon>Dikarya</taxon>
        <taxon>Basidiomycota</taxon>
        <taxon>Agaricomycotina</taxon>
        <taxon>Agaricomycetes</taxon>
        <taxon>Agaricomycetidae</taxon>
        <taxon>Agaricales</taxon>
        <taxon>Agaricineae</taxon>
        <taxon>Strophariaceae</taxon>
        <taxon>Galerina</taxon>
    </lineage>
</organism>
<protein>
    <submittedName>
        <fullName evidence="1">Uncharacterized protein</fullName>
    </submittedName>
</protein>
<accession>A0A067S886</accession>
<keyword evidence="2" id="KW-1185">Reference proteome</keyword>
<dbReference type="Proteomes" id="UP000027222">
    <property type="component" value="Unassembled WGS sequence"/>
</dbReference>
<evidence type="ECO:0000313" key="1">
    <source>
        <dbReference type="EMBL" id="KDR67085.1"/>
    </source>
</evidence>
<reference evidence="2" key="1">
    <citation type="journal article" date="2014" name="Proc. Natl. Acad. Sci. U.S.A.">
        <title>Extensive sampling of basidiomycete genomes demonstrates inadequacy of the white-rot/brown-rot paradigm for wood decay fungi.</title>
        <authorList>
            <person name="Riley R."/>
            <person name="Salamov A.A."/>
            <person name="Brown D.W."/>
            <person name="Nagy L.G."/>
            <person name="Floudas D."/>
            <person name="Held B.W."/>
            <person name="Levasseur A."/>
            <person name="Lombard V."/>
            <person name="Morin E."/>
            <person name="Otillar R."/>
            <person name="Lindquist E.A."/>
            <person name="Sun H."/>
            <person name="LaButti K.M."/>
            <person name="Schmutz J."/>
            <person name="Jabbour D."/>
            <person name="Luo H."/>
            <person name="Baker S.E."/>
            <person name="Pisabarro A.G."/>
            <person name="Walton J.D."/>
            <person name="Blanchette R.A."/>
            <person name="Henrissat B."/>
            <person name="Martin F."/>
            <person name="Cullen D."/>
            <person name="Hibbett D.S."/>
            <person name="Grigoriev I.V."/>
        </authorList>
    </citation>
    <scope>NUCLEOTIDE SEQUENCE [LARGE SCALE GENOMIC DNA]</scope>
    <source>
        <strain evidence="2">CBS 339.88</strain>
    </source>
</reference>
<dbReference type="AlphaFoldDB" id="A0A067S886"/>